<evidence type="ECO:0000256" key="5">
    <source>
        <dbReference type="ARBA" id="ARBA00023251"/>
    </source>
</evidence>
<sequence>MSGMAAAAEPLGTARGNLPAAMRRTWRAYRYWVTSYRRTWRGSVVSSIVNPVLYLAALGVGLGTLVHAGPATHGLSYLQFIAPGLLAATAMQVASIEATYPVLASVKWVPMYDAMLATPLTVGDVFAGHLLWMLTRIGLTSSTYLAVIAAFGGVRSGLAVCAVPICLLLGLACAAPIAAFAVRQETDTSFSALQRFVIVPMFLFSGTFFSIDQLPSWIRPVAYVTPLWHGVTLTRDVTSGVVEPGGVALIGVHLVFLTALAGIGTRIAARNYRRRLER</sequence>
<dbReference type="RefSeq" id="WP_011719581.1">
    <property type="nucleotide sequence ID" value="NC_008578.1"/>
</dbReference>
<proteinExistence type="inferred from homology"/>
<protein>
    <recommendedName>
        <fullName evidence="6">Transport permease protein</fullName>
    </recommendedName>
</protein>
<dbReference type="AlphaFoldDB" id="A0LSV8"/>
<evidence type="ECO:0000256" key="1">
    <source>
        <dbReference type="ARBA" id="ARBA00004141"/>
    </source>
</evidence>
<evidence type="ECO:0000256" key="6">
    <source>
        <dbReference type="RuleBase" id="RU361157"/>
    </source>
</evidence>
<feature type="transmembrane region" description="Helical" evidence="6">
    <location>
        <begin position="115"/>
        <end position="134"/>
    </location>
</feature>
<dbReference type="Proteomes" id="UP000008221">
    <property type="component" value="Chromosome"/>
</dbReference>
<feature type="transmembrane region" description="Helical" evidence="6">
    <location>
        <begin position="192"/>
        <end position="211"/>
    </location>
</feature>
<dbReference type="PANTHER" id="PTHR43229:SF2">
    <property type="entry name" value="NODULATION PROTEIN J"/>
    <property type="match status" value="1"/>
</dbReference>
<dbReference type="InterPro" id="IPR047817">
    <property type="entry name" value="ABC2_TM_bact-type"/>
</dbReference>
<name>A0LSV8_ACIC1</name>
<keyword evidence="9" id="KW-1185">Reference proteome</keyword>
<feature type="transmembrane region" description="Helical" evidence="6">
    <location>
        <begin position="44"/>
        <end position="68"/>
    </location>
</feature>
<feature type="transmembrane region" description="Helical" evidence="6">
    <location>
        <begin position="80"/>
        <end position="103"/>
    </location>
</feature>
<evidence type="ECO:0000313" key="9">
    <source>
        <dbReference type="Proteomes" id="UP000008221"/>
    </source>
</evidence>
<dbReference type="GO" id="GO:0046677">
    <property type="term" value="P:response to antibiotic"/>
    <property type="evidence" value="ECO:0007669"/>
    <property type="project" value="UniProtKB-KW"/>
</dbReference>
<dbReference type="eggNOG" id="COG0842">
    <property type="taxonomic scope" value="Bacteria"/>
</dbReference>
<dbReference type="PRINTS" id="PR00164">
    <property type="entry name" value="ABC2TRNSPORT"/>
</dbReference>
<comment type="subcellular location">
    <subcellularLocation>
        <location evidence="6">Cell membrane</location>
        <topology evidence="6">Multi-pass membrane protein</topology>
    </subcellularLocation>
    <subcellularLocation>
        <location evidence="1">Membrane</location>
        <topology evidence="1">Multi-pass membrane protein</topology>
    </subcellularLocation>
</comment>
<organism evidence="8 9">
    <name type="scientific">Acidothermus cellulolyticus (strain ATCC 43068 / DSM 8971 / 11B)</name>
    <dbReference type="NCBI Taxonomy" id="351607"/>
    <lineage>
        <taxon>Bacteria</taxon>
        <taxon>Bacillati</taxon>
        <taxon>Actinomycetota</taxon>
        <taxon>Actinomycetes</taxon>
        <taxon>Acidothermales</taxon>
        <taxon>Acidothermaceae</taxon>
        <taxon>Acidothermus</taxon>
    </lineage>
</organism>
<evidence type="ECO:0000256" key="4">
    <source>
        <dbReference type="ARBA" id="ARBA00023136"/>
    </source>
</evidence>
<feature type="transmembrane region" description="Helical" evidence="6">
    <location>
        <begin position="154"/>
        <end position="180"/>
    </location>
</feature>
<dbReference type="KEGG" id="ace:Acel_0745"/>
<evidence type="ECO:0000313" key="8">
    <source>
        <dbReference type="EMBL" id="ABK52518.1"/>
    </source>
</evidence>
<dbReference type="PROSITE" id="PS51012">
    <property type="entry name" value="ABC_TM2"/>
    <property type="match status" value="1"/>
</dbReference>
<dbReference type="EMBL" id="CP000481">
    <property type="protein sequence ID" value="ABK52518.1"/>
    <property type="molecule type" value="Genomic_DNA"/>
</dbReference>
<dbReference type="InterPro" id="IPR000412">
    <property type="entry name" value="ABC_2_transport"/>
</dbReference>
<feature type="transmembrane region" description="Helical" evidence="6">
    <location>
        <begin position="247"/>
        <end position="269"/>
    </location>
</feature>
<dbReference type="InParanoid" id="A0LSV8"/>
<keyword evidence="2 6" id="KW-0812">Transmembrane</keyword>
<dbReference type="GO" id="GO:0140359">
    <property type="term" value="F:ABC-type transporter activity"/>
    <property type="evidence" value="ECO:0007669"/>
    <property type="project" value="InterPro"/>
</dbReference>
<keyword evidence="3 6" id="KW-1133">Transmembrane helix</keyword>
<evidence type="ECO:0000256" key="3">
    <source>
        <dbReference type="ARBA" id="ARBA00022989"/>
    </source>
</evidence>
<feature type="domain" description="ABC transmembrane type-2" evidence="7">
    <location>
        <begin position="42"/>
        <end position="275"/>
    </location>
</feature>
<accession>A0LSV8</accession>
<dbReference type="STRING" id="351607.Acel_0745"/>
<comment type="similarity">
    <text evidence="6">Belongs to the ABC-2 integral membrane protein family.</text>
</comment>
<dbReference type="Pfam" id="PF01061">
    <property type="entry name" value="ABC2_membrane"/>
    <property type="match status" value="1"/>
</dbReference>
<evidence type="ECO:0000256" key="2">
    <source>
        <dbReference type="ARBA" id="ARBA00022692"/>
    </source>
</evidence>
<gene>
    <name evidence="8" type="ordered locus">Acel_0745</name>
</gene>
<keyword evidence="6" id="KW-1003">Cell membrane</keyword>
<dbReference type="GO" id="GO:0043190">
    <property type="term" value="C:ATP-binding cassette (ABC) transporter complex"/>
    <property type="evidence" value="ECO:0007669"/>
    <property type="project" value="InterPro"/>
</dbReference>
<dbReference type="PANTHER" id="PTHR43229">
    <property type="entry name" value="NODULATION PROTEIN J"/>
    <property type="match status" value="1"/>
</dbReference>
<dbReference type="InterPro" id="IPR051784">
    <property type="entry name" value="Nod_factor_ABC_transporter"/>
</dbReference>
<keyword evidence="5" id="KW-0046">Antibiotic resistance</keyword>
<dbReference type="PIRSF" id="PIRSF006648">
    <property type="entry name" value="DrrB"/>
    <property type="match status" value="1"/>
</dbReference>
<keyword evidence="4 6" id="KW-0472">Membrane</keyword>
<keyword evidence="6" id="KW-0813">Transport</keyword>
<evidence type="ECO:0000259" key="7">
    <source>
        <dbReference type="PROSITE" id="PS51012"/>
    </source>
</evidence>
<dbReference type="InterPro" id="IPR013525">
    <property type="entry name" value="ABC2_TM"/>
</dbReference>
<dbReference type="HOGENOM" id="CLU_039483_3_1_11"/>
<reference evidence="8 9" key="1">
    <citation type="journal article" date="2009" name="Genome Res.">
        <title>Complete genome of the cellulolytic thermophile Acidothermus cellulolyticus 11B provides insights into its ecophysiological and evolutionary adaptations.</title>
        <authorList>
            <person name="Barabote R.D."/>
            <person name="Xie G."/>
            <person name="Leu D.H."/>
            <person name="Normand P."/>
            <person name="Necsulea A."/>
            <person name="Daubin V."/>
            <person name="Medigue C."/>
            <person name="Adney W.S."/>
            <person name="Xu X.C."/>
            <person name="Lapidus A."/>
            <person name="Parales R.E."/>
            <person name="Detter C."/>
            <person name="Pujic P."/>
            <person name="Bruce D."/>
            <person name="Lavire C."/>
            <person name="Challacombe J.F."/>
            <person name="Brettin T.S."/>
            <person name="Berry A.M."/>
        </authorList>
    </citation>
    <scope>NUCLEOTIDE SEQUENCE [LARGE SCALE GENOMIC DNA]</scope>
    <source>
        <strain evidence="9">ATCC 43068 / DSM 8971 / 11B</strain>
    </source>
</reference>